<comment type="catalytic activity">
    <reaction evidence="2">
        <text>Hydrolysis of terminal, non-reducing branched (1-&gt;3)-alpha-D-galactosidic residues, producing free D-galactose.</text>
        <dbReference type="EC" id="3.2.1.n1"/>
    </reaction>
</comment>
<dbReference type="GO" id="GO:0004557">
    <property type="term" value="F:alpha-galactosidase activity"/>
    <property type="evidence" value="ECO:0007669"/>
    <property type="project" value="UniProtKB-EC"/>
</dbReference>
<dbReference type="EMBL" id="AGZO01000037">
    <property type="protein sequence ID" value="EKN08253.1"/>
    <property type="molecule type" value="Genomic_DNA"/>
</dbReference>
<dbReference type="OrthoDB" id="9807299at2"/>
<keyword evidence="3" id="KW-0677">Repeat</keyword>
<dbReference type="Proteomes" id="UP000006330">
    <property type="component" value="Unassembled WGS sequence"/>
</dbReference>
<dbReference type="HOGENOM" id="CLU_017693_0_0_10"/>
<evidence type="ECO:0000256" key="3">
    <source>
        <dbReference type="ARBA" id="ARBA00022737"/>
    </source>
</evidence>
<gene>
    <name evidence="7" type="ORF">HMPREF1076_04818</name>
</gene>
<evidence type="ECO:0000256" key="5">
    <source>
        <dbReference type="ARBA" id="ARBA00023295"/>
    </source>
</evidence>
<comment type="caution">
    <text evidence="7">The sequence shown here is derived from an EMBL/GenBank/DDBJ whole genome shotgun (WGS) entry which is preliminary data.</text>
</comment>
<dbReference type="SUPFAM" id="SSF51126">
    <property type="entry name" value="Pectin lyase-like"/>
    <property type="match status" value="1"/>
</dbReference>
<dbReference type="InterPro" id="IPR012334">
    <property type="entry name" value="Pectin_lyas_fold"/>
</dbReference>
<comment type="catalytic activity">
    <reaction evidence="1">
        <text>Hydrolysis of terminal, non-reducing alpha-D-galactose residues in alpha-D-galactosides, including galactose oligosaccharides, galactomannans and galactolipids.</text>
        <dbReference type="EC" id="3.2.1.22"/>
    </reaction>
</comment>
<dbReference type="Gene3D" id="2.160.20.10">
    <property type="entry name" value="Single-stranded right-handed beta-helix, Pectin lyase-like"/>
    <property type="match status" value="1"/>
</dbReference>
<evidence type="ECO:0000259" key="6">
    <source>
        <dbReference type="Pfam" id="PF23764"/>
    </source>
</evidence>
<dbReference type="InterPro" id="IPR011050">
    <property type="entry name" value="Pectin_lyase_fold/virulence"/>
</dbReference>
<dbReference type="InterPro" id="IPR056441">
    <property type="entry name" value="Beta-barrel_GLAA-B_II"/>
</dbReference>
<evidence type="ECO:0000256" key="4">
    <source>
        <dbReference type="ARBA" id="ARBA00022801"/>
    </source>
</evidence>
<dbReference type="PATRIC" id="fig|999418.3.peg.4883"/>
<dbReference type="AlphaFoldDB" id="K5ZXY4"/>
<proteinExistence type="predicted"/>
<keyword evidence="5" id="KW-0326">Glycosidase</keyword>
<reference evidence="7 8" key="1">
    <citation type="submission" date="2012-02" db="EMBL/GenBank/DDBJ databases">
        <title>The Genome Sequence of Parabacteroides goldsteinii CL02T12C30.</title>
        <authorList>
            <consortium name="The Broad Institute Genome Sequencing Platform"/>
            <person name="Earl A."/>
            <person name="Ward D."/>
            <person name="Feldgarden M."/>
            <person name="Gevers D."/>
            <person name="Zitomersky N.L."/>
            <person name="Coyne M.J."/>
            <person name="Comstock L.E."/>
            <person name="Young S.K."/>
            <person name="Zeng Q."/>
            <person name="Gargeya S."/>
            <person name="Fitzgerald M."/>
            <person name="Haas B."/>
            <person name="Abouelleil A."/>
            <person name="Alvarado L."/>
            <person name="Arachchi H.M."/>
            <person name="Berlin A."/>
            <person name="Chapman S.B."/>
            <person name="Gearin G."/>
            <person name="Goldberg J."/>
            <person name="Griggs A."/>
            <person name="Gujja S."/>
            <person name="Hansen M."/>
            <person name="Heiman D."/>
            <person name="Howarth C."/>
            <person name="Larimer J."/>
            <person name="Lui A."/>
            <person name="MacDonald P.J.P."/>
            <person name="McCowen C."/>
            <person name="Montmayeur A."/>
            <person name="Murphy C."/>
            <person name="Neiman D."/>
            <person name="Pearson M."/>
            <person name="Priest M."/>
            <person name="Roberts A."/>
            <person name="Saif S."/>
            <person name="Shea T."/>
            <person name="Sisk P."/>
            <person name="Stolte C."/>
            <person name="Sykes S."/>
            <person name="Wortman J."/>
            <person name="Nusbaum C."/>
            <person name="Birren B."/>
        </authorList>
    </citation>
    <scope>NUCLEOTIDE SEQUENCE [LARGE SCALE GENOMIC DNA]</scope>
    <source>
        <strain evidence="7 8">CL02T12C30</strain>
    </source>
</reference>
<protein>
    <recommendedName>
        <fullName evidence="6">GLAA-B beta-barrel domain-containing protein</fullName>
    </recommendedName>
</protein>
<name>K5ZXY4_9BACT</name>
<evidence type="ECO:0000313" key="7">
    <source>
        <dbReference type="EMBL" id="EKN08253.1"/>
    </source>
</evidence>
<evidence type="ECO:0000313" key="8">
    <source>
        <dbReference type="Proteomes" id="UP000006330"/>
    </source>
</evidence>
<organism evidence="7 8">
    <name type="scientific">Parabacteroides goldsteinii CL02T12C30</name>
    <dbReference type="NCBI Taxonomy" id="999418"/>
    <lineage>
        <taxon>Bacteria</taxon>
        <taxon>Pseudomonadati</taxon>
        <taxon>Bacteroidota</taxon>
        <taxon>Bacteroidia</taxon>
        <taxon>Bacteroidales</taxon>
        <taxon>Tannerellaceae</taxon>
        <taxon>Parabacteroides</taxon>
    </lineage>
</organism>
<evidence type="ECO:0000256" key="2">
    <source>
        <dbReference type="ARBA" id="ARBA00001271"/>
    </source>
</evidence>
<accession>K5ZXY4</accession>
<sequence length="604" mass="68978">MKLLRVIKMRYVLILFLSCVFQVHAERVFDMASFGIVPNGKNLSAKMEKALSKIRTQANGDSVVIRFCPGRYDFYPEKALLREYYISNHAEYYGAEKPQDNPLRVGIALEDFRSLRFEGNGARFVFHDCMLPISLVRSKNCTLCDFSIDFHKPSIAHVRILKNEGTRGITFEVFPETDFRITPDSVLETYGLGRWGIRPFYATVLEGESKRIAFNVGDMSFPNHSMSKVENRIVYAPQWQDERLKPGHVLLLRTWDRPAPGLFLFDSSDTELQNISIHYTEGMGVLAQLCENVVLDGLKVCFDGKQPSRYITTLVDATHFSHCRGKIVSRDGFYENMGDDAINVHGIYMKVEKVIDSYTVVGRFMYEQTWGFDWGFPEDEVQFVLSETSDIAGDVNKIAKIVPMNNNGQVKGAREFVITFENKIDKKVLEGTPCCMENLTWTPEVYFIGNTIRNNRARGSLFTTPRKVVVENNLYDHVSGSAILISGDCSYWYESGACRDVLIRKNRFVNVLSTLYGEANAVISISPLIEKLSDQQGYYHGGKQDAIRIIDNEFEVFDAPILYAKSVDGILFKDNVIRTNTEFPPFHWNRDRFRLERVGKSSLE</sequence>
<dbReference type="Pfam" id="PF23764">
    <property type="entry name" value="Beta-barrel_GLAA-B_II"/>
    <property type="match status" value="1"/>
</dbReference>
<evidence type="ECO:0000256" key="1">
    <source>
        <dbReference type="ARBA" id="ARBA00001255"/>
    </source>
</evidence>
<keyword evidence="4" id="KW-0378">Hydrolase</keyword>
<dbReference type="RefSeq" id="WP_007658617.1">
    <property type="nucleotide sequence ID" value="NZ_JH976476.1"/>
</dbReference>
<feature type="domain" description="GLAA-B beta-barrel" evidence="6">
    <location>
        <begin position="360"/>
        <end position="428"/>
    </location>
</feature>